<sequence>MGAEHRASLRPARVAAAAPRCLAPVAPLYAVLKPSFPSISLSKSSSHLIHWRPQPSGRCCWWRDCHRCEIAAVLGAASRRGRCHVEAAPTPLLLAWPPLLPTEHGLLLAIGPPPVCQQLEEHVYMRVNPEDDMHGSLGSSILLAARASSSPE</sequence>
<reference evidence="1" key="1">
    <citation type="journal article" date="2013" name="Nature">
        <title>Draft genome of the wheat A-genome progenitor Triticum urartu.</title>
        <authorList>
            <person name="Ling H.Q."/>
            <person name="Zhao S."/>
            <person name="Liu D."/>
            <person name="Wang J."/>
            <person name="Sun H."/>
            <person name="Zhang C."/>
            <person name="Fan H."/>
            <person name="Li D."/>
            <person name="Dong L."/>
            <person name="Tao Y."/>
            <person name="Gao C."/>
            <person name="Wu H."/>
            <person name="Li Y."/>
            <person name="Cui Y."/>
            <person name="Guo X."/>
            <person name="Zheng S."/>
            <person name="Wang B."/>
            <person name="Yu K."/>
            <person name="Liang Q."/>
            <person name="Yang W."/>
            <person name="Lou X."/>
            <person name="Chen J."/>
            <person name="Feng M."/>
            <person name="Jian J."/>
            <person name="Zhang X."/>
            <person name="Luo G."/>
            <person name="Jiang Y."/>
            <person name="Liu J."/>
            <person name="Wang Z."/>
            <person name="Sha Y."/>
            <person name="Zhang B."/>
            <person name="Wu H."/>
            <person name="Tang D."/>
            <person name="Shen Q."/>
            <person name="Xue P."/>
            <person name="Zou S."/>
            <person name="Wang X."/>
            <person name="Liu X."/>
            <person name="Wang F."/>
            <person name="Yang Y."/>
            <person name="An X."/>
            <person name="Dong Z."/>
            <person name="Zhang K."/>
            <person name="Zhang X."/>
            <person name="Luo M.C."/>
            <person name="Dvorak J."/>
            <person name="Tong Y."/>
            <person name="Wang J."/>
            <person name="Yang H."/>
            <person name="Li Z."/>
            <person name="Wang D."/>
            <person name="Zhang A."/>
            <person name="Wang J."/>
        </authorList>
    </citation>
    <scope>NUCLEOTIDE SEQUENCE</scope>
</reference>
<proteinExistence type="predicted"/>
<name>M8AHH3_TRIUA</name>
<accession>M8AHH3</accession>
<evidence type="ECO:0000313" key="1">
    <source>
        <dbReference type="EMBL" id="EMS60164.1"/>
    </source>
</evidence>
<dbReference type="AlphaFoldDB" id="M8AHH3"/>
<gene>
    <name evidence="1" type="ORF">TRIUR3_26739</name>
</gene>
<dbReference type="EMBL" id="KD112713">
    <property type="protein sequence ID" value="EMS60164.1"/>
    <property type="molecule type" value="Genomic_DNA"/>
</dbReference>
<protein>
    <submittedName>
        <fullName evidence="1">Uncharacterized protein</fullName>
    </submittedName>
</protein>
<organism evidence="1">
    <name type="scientific">Triticum urartu</name>
    <name type="common">Red wild einkorn</name>
    <name type="synonym">Crithodium urartu</name>
    <dbReference type="NCBI Taxonomy" id="4572"/>
    <lineage>
        <taxon>Eukaryota</taxon>
        <taxon>Viridiplantae</taxon>
        <taxon>Streptophyta</taxon>
        <taxon>Embryophyta</taxon>
        <taxon>Tracheophyta</taxon>
        <taxon>Spermatophyta</taxon>
        <taxon>Magnoliopsida</taxon>
        <taxon>Liliopsida</taxon>
        <taxon>Poales</taxon>
        <taxon>Poaceae</taxon>
        <taxon>BOP clade</taxon>
        <taxon>Pooideae</taxon>
        <taxon>Triticodae</taxon>
        <taxon>Triticeae</taxon>
        <taxon>Triticinae</taxon>
        <taxon>Triticum</taxon>
    </lineage>
</organism>